<dbReference type="AlphaFoldDB" id="A0A2A6C776"/>
<dbReference type="Proteomes" id="UP000005239">
    <property type="component" value="Unassembled WGS sequence"/>
</dbReference>
<sequence length="357" mass="40764">MTLLGGRNIFDWLGIPRSKESSIAHTHLSPTSIPFQEKEVLVEDEEQDEDALDKSDSQLRKLAENGLKSVQGKLELVIVAKQENDTFFYSEFPLWLSQSKLGGRTKPSDACTFICMSIAEAFYRREGFTEQHQLAMTWHNVCPPELIRLMKEAIVKGNAMYDEEKKRNENSAFYAGKKTLRKILTIPEAVQARNRHRKREIATHRFVMEGSLTDEEIKNHSVLHEVDYILVRGSIGQNLSRHANEAIEHPALSDWTIFCFSVVCEQRAVSLVYRRDADLFCLLDSHAHDSLKRGPNSLLISPLRSILSSEWMEKRLFIDTVGARHQAFELSLLQLTNEISSINPNAPILTKIYQPSK</sequence>
<reference evidence="2" key="1">
    <citation type="journal article" date="2008" name="Nat. Genet.">
        <title>The Pristionchus pacificus genome provides a unique perspective on nematode lifestyle and parasitism.</title>
        <authorList>
            <person name="Dieterich C."/>
            <person name="Clifton S.W."/>
            <person name="Schuster L.N."/>
            <person name="Chinwalla A."/>
            <person name="Delehaunty K."/>
            <person name="Dinkelacker I."/>
            <person name="Fulton L."/>
            <person name="Fulton R."/>
            <person name="Godfrey J."/>
            <person name="Minx P."/>
            <person name="Mitreva M."/>
            <person name="Roeseler W."/>
            <person name="Tian H."/>
            <person name="Witte H."/>
            <person name="Yang S.P."/>
            <person name="Wilson R.K."/>
            <person name="Sommer R.J."/>
        </authorList>
    </citation>
    <scope>NUCLEOTIDE SEQUENCE [LARGE SCALE GENOMIC DNA]</scope>
    <source>
        <strain evidence="2">PS312</strain>
    </source>
</reference>
<organism evidence="1 2">
    <name type="scientific">Pristionchus pacificus</name>
    <name type="common">Parasitic nematode worm</name>
    <dbReference type="NCBI Taxonomy" id="54126"/>
    <lineage>
        <taxon>Eukaryota</taxon>
        <taxon>Metazoa</taxon>
        <taxon>Ecdysozoa</taxon>
        <taxon>Nematoda</taxon>
        <taxon>Chromadorea</taxon>
        <taxon>Rhabditida</taxon>
        <taxon>Rhabditina</taxon>
        <taxon>Diplogasteromorpha</taxon>
        <taxon>Diplogasteroidea</taxon>
        <taxon>Neodiplogasteridae</taxon>
        <taxon>Pristionchus</taxon>
    </lineage>
</organism>
<dbReference type="OrthoDB" id="5771981at2759"/>
<dbReference type="PANTHER" id="PTHR37962:SF2">
    <property type="entry name" value="MALE STERILE (3) 76CA"/>
    <property type="match status" value="1"/>
</dbReference>
<protein>
    <submittedName>
        <fullName evidence="1">Uncharacterized protein</fullName>
    </submittedName>
</protein>
<reference evidence="1" key="2">
    <citation type="submission" date="2022-06" db="UniProtKB">
        <authorList>
            <consortium name="EnsemblMetazoa"/>
        </authorList>
    </citation>
    <scope>IDENTIFICATION</scope>
    <source>
        <strain evidence="1">PS312</strain>
    </source>
</reference>
<accession>A0A2A6C776</accession>
<name>A0A2A6C776_PRIPA</name>
<evidence type="ECO:0000313" key="2">
    <source>
        <dbReference type="Proteomes" id="UP000005239"/>
    </source>
</evidence>
<evidence type="ECO:0000313" key="1">
    <source>
        <dbReference type="EnsemblMetazoa" id="PPA08702.1"/>
    </source>
</evidence>
<dbReference type="EnsemblMetazoa" id="PPA08702.1">
    <property type="protein sequence ID" value="PPA08702.1"/>
    <property type="gene ID" value="WBGene00098256"/>
</dbReference>
<dbReference type="PANTHER" id="PTHR37962">
    <property type="entry name" value="MALE STERILE (3) 76CA"/>
    <property type="match status" value="1"/>
</dbReference>
<proteinExistence type="predicted"/>
<gene>
    <name evidence="1" type="primary">WBGene00098256</name>
</gene>
<keyword evidence="2" id="KW-1185">Reference proteome</keyword>
<accession>A0A8R1U994</accession>